<dbReference type="EMBL" id="JQBW01000004">
    <property type="protein sequence ID" value="KRN59492.1"/>
    <property type="molecule type" value="Genomic_DNA"/>
</dbReference>
<dbReference type="STRING" id="396268.IV45_GL001238"/>
<name>A0A0R2IC10_9LACO</name>
<dbReference type="Proteomes" id="UP000050934">
    <property type="component" value="Unassembled WGS sequence"/>
</dbReference>
<keyword evidence="1" id="KW-0472">Membrane</keyword>
<evidence type="ECO:0000313" key="3">
    <source>
        <dbReference type="Proteomes" id="UP000050934"/>
    </source>
</evidence>
<feature type="transmembrane region" description="Helical" evidence="1">
    <location>
        <begin position="21"/>
        <end position="39"/>
    </location>
</feature>
<keyword evidence="3" id="KW-1185">Reference proteome</keyword>
<gene>
    <name evidence="2" type="ORF">IV45_GL001238</name>
</gene>
<accession>A0A0R2IC10</accession>
<dbReference type="RefSeq" id="WP_057739644.1">
    <property type="nucleotide sequence ID" value="NZ_JQBW01000004.1"/>
</dbReference>
<sequence>MKRRDEIKRTIAKTKRRLVSWIVLTIVFAMLDFLQVLPWMQYVTLLALLYSIIQLGILIYLMYLWSQK</sequence>
<evidence type="ECO:0000313" key="2">
    <source>
        <dbReference type="EMBL" id="KRN59492.1"/>
    </source>
</evidence>
<organism evidence="2 3">
    <name type="scientific">Limosilactobacillus secaliphilus</name>
    <dbReference type="NCBI Taxonomy" id="396268"/>
    <lineage>
        <taxon>Bacteria</taxon>
        <taxon>Bacillati</taxon>
        <taxon>Bacillota</taxon>
        <taxon>Bacilli</taxon>
        <taxon>Lactobacillales</taxon>
        <taxon>Lactobacillaceae</taxon>
        <taxon>Limosilactobacillus</taxon>
    </lineage>
</organism>
<proteinExistence type="predicted"/>
<reference evidence="2 3" key="1">
    <citation type="journal article" date="2015" name="Genome Announc.">
        <title>Expanding the biotechnology potential of lactobacilli through comparative genomics of 213 strains and associated genera.</title>
        <authorList>
            <person name="Sun Z."/>
            <person name="Harris H.M."/>
            <person name="McCann A."/>
            <person name="Guo C."/>
            <person name="Argimon S."/>
            <person name="Zhang W."/>
            <person name="Yang X."/>
            <person name="Jeffery I.B."/>
            <person name="Cooney J.C."/>
            <person name="Kagawa T.F."/>
            <person name="Liu W."/>
            <person name="Song Y."/>
            <person name="Salvetti E."/>
            <person name="Wrobel A."/>
            <person name="Rasinkangas P."/>
            <person name="Parkhill J."/>
            <person name="Rea M.C."/>
            <person name="O'Sullivan O."/>
            <person name="Ritari J."/>
            <person name="Douillard F.P."/>
            <person name="Paul Ross R."/>
            <person name="Yang R."/>
            <person name="Briner A.E."/>
            <person name="Felis G.E."/>
            <person name="de Vos W.M."/>
            <person name="Barrangou R."/>
            <person name="Klaenhammer T.R."/>
            <person name="Caufield P.W."/>
            <person name="Cui Y."/>
            <person name="Zhang H."/>
            <person name="O'Toole P.W."/>
        </authorList>
    </citation>
    <scope>NUCLEOTIDE SEQUENCE [LARGE SCALE GENOMIC DNA]</scope>
    <source>
        <strain evidence="2 3">DSM 17896</strain>
    </source>
</reference>
<dbReference type="AlphaFoldDB" id="A0A0R2IC10"/>
<dbReference type="PATRIC" id="fig|396268.3.peg.1255"/>
<evidence type="ECO:0000256" key="1">
    <source>
        <dbReference type="SAM" id="Phobius"/>
    </source>
</evidence>
<feature type="transmembrane region" description="Helical" evidence="1">
    <location>
        <begin position="45"/>
        <end position="65"/>
    </location>
</feature>
<keyword evidence="1" id="KW-1133">Transmembrane helix</keyword>
<keyword evidence="1" id="KW-0812">Transmembrane</keyword>
<protein>
    <submittedName>
        <fullName evidence="2">Uncharacterized protein</fullName>
    </submittedName>
</protein>
<comment type="caution">
    <text evidence="2">The sequence shown here is derived from an EMBL/GenBank/DDBJ whole genome shotgun (WGS) entry which is preliminary data.</text>
</comment>